<keyword evidence="2" id="KW-1185">Reference proteome</keyword>
<dbReference type="Pfam" id="PF08732">
    <property type="entry name" value="HIM1"/>
    <property type="match status" value="1"/>
</dbReference>
<gene>
    <name evidence="1" type="ORF">VTAP4600_A0498</name>
</gene>
<dbReference type="EMBL" id="LT960611">
    <property type="protein sequence ID" value="SON48477.1"/>
    <property type="molecule type" value="Genomic_DNA"/>
</dbReference>
<dbReference type="PANTHER" id="PTHR14097:SF7">
    <property type="entry name" value="OXIDOREDUCTASE HTATIP2"/>
    <property type="match status" value="1"/>
</dbReference>
<sequence>MHNINQNISVMIAGASGLIGHSALVQLLSDNNVTSIHALVRRSLNMTDTKLVEHQNSTLSLTQWDDNTEPPELGLICLGTTLKDAGSKQALSHIDYDLVCQVAHAMKLVGTKRLAVVSSVGAHPHSPSHYLRCKGKMEQALRGLGFERLVIVRPGPLSGERTKPRRGEIISEKLLSLARPLLIGPFTNFRPISGDDVATAMLYSLLQTDSDFGGTTQVLDSKKMWALLNKYR</sequence>
<dbReference type="KEGG" id="vta:A0498"/>
<dbReference type="OrthoDB" id="9798632at2"/>
<dbReference type="SUPFAM" id="SSF51735">
    <property type="entry name" value="NAD(P)-binding Rossmann-fold domains"/>
    <property type="match status" value="1"/>
</dbReference>
<dbReference type="InterPro" id="IPR014843">
    <property type="entry name" value="Him1/Fmp52"/>
</dbReference>
<dbReference type="Gene3D" id="3.40.50.720">
    <property type="entry name" value="NAD(P)-binding Rossmann-like Domain"/>
    <property type="match status" value="1"/>
</dbReference>
<dbReference type="RefSeq" id="WP_102521326.1">
    <property type="nucleotide sequence ID" value="NZ_LT960611.1"/>
</dbReference>
<reference evidence="1 2" key="1">
    <citation type="submission" date="2017-10" db="EMBL/GenBank/DDBJ databases">
        <authorList>
            <person name="Banno H."/>
            <person name="Chua N.-H."/>
        </authorList>
    </citation>
    <scope>NUCLEOTIDE SEQUENCE [LARGE SCALE GENOMIC DNA]</scope>
    <source>
        <strain evidence="1">Vibrio tapetis CECT4600</strain>
    </source>
</reference>
<evidence type="ECO:0000313" key="2">
    <source>
        <dbReference type="Proteomes" id="UP000235828"/>
    </source>
</evidence>
<organism evidence="1 2">
    <name type="scientific">Vibrio tapetis subsp. tapetis</name>
    <dbReference type="NCBI Taxonomy" id="1671868"/>
    <lineage>
        <taxon>Bacteria</taxon>
        <taxon>Pseudomonadati</taxon>
        <taxon>Pseudomonadota</taxon>
        <taxon>Gammaproteobacteria</taxon>
        <taxon>Vibrionales</taxon>
        <taxon>Vibrionaceae</taxon>
        <taxon>Vibrio</taxon>
    </lineage>
</organism>
<dbReference type="PANTHER" id="PTHR14097">
    <property type="entry name" value="OXIDOREDUCTASE HTATIP2"/>
    <property type="match status" value="1"/>
</dbReference>
<evidence type="ECO:0000313" key="1">
    <source>
        <dbReference type="EMBL" id="SON48477.1"/>
    </source>
</evidence>
<dbReference type="InterPro" id="IPR036291">
    <property type="entry name" value="NAD(P)-bd_dom_sf"/>
</dbReference>
<accession>A0A2N8Z9B5</accession>
<protein>
    <submittedName>
        <fullName evidence="1">NAD(P)-binding protein</fullName>
    </submittedName>
</protein>
<proteinExistence type="predicted"/>
<name>A0A2N8Z9B5_9VIBR</name>
<dbReference type="Proteomes" id="UP000235828">
    <property type="component" value="Chromosome A"/>
</dbReference>
<dbReference type="AlphaFoldDB" id="A0A2N8Z9B5"/>